<evidence type="ECO:0000256" key="2">
    <source>
        <dbReference type="ARBA" id="ARBA00023012"/>
    </source>
</evidence>
<dbReference type="CDD" id="cd17574">
    <property type="entry name" value="REC_OmpR"/>
    <property type="match status" value="1"/>
</dbReference>
<proteinExistence type="predicted"/>
<evidence type="ECO:0000256" key="3">
    <source>
        <dbReference type="ARBA" id="ARBA00023125"/>
    </source>
</evidence>
<dbReference type="SMART" id="SM00448">
    <property type="entry name" value="REC"/>
    <property type="match status" value="1"/>
</dbReference>
<keyword evidence="2" id="KW-0902">Two-component regulatory system</keyword>
<dbReference type="GO" id="GO:0006355">
    <property type="term" value="P:regulation of DNA-templated transcription"/>
    <property type="evidence" value="ECO:0007669"/>
    <property type="project" value="InterPro"/>
</dbReference>
<dbReference type="PANTHER" id="PTHR48111">
    <property type="entry name" value="REGULATOR OF RPOS"/>
    <property type="match status" value="1"/>
</dbReference>
<dbReference type="PROSITE" id="PS50110">
    <property type="entry name" value="RESPONSE_REGULATORY"/>
    <property type="match status" value="1"/>
</dbReference>
<feature type="modified residue" description="4-aspartylphosphate" evidence="4">
    <location>
        <position position="55"/>
    </location>
</feature>
<feature type="domain" description="OmpR/PhoB-type" evidence="7">
    <location>
        <begin position="132"/>
        <end position="228"/>
    </location>
</feature>
<evidence type="ECO:0000256" key="1">
    <source>
        <dbReference type="ARBA" id="ARBA00022553"/>
    </source>
</evidence>
<dbReference type="OrthoDB" id="9790442at2"/>
<dbReference type="PROSITE" id="PS51755">
    <property type="entry name" value="OMPR_PHOB"/>
    <property type="match status" value="1"/>
</dbReference>
<evidence type="ECO:0000313" key="8">
    <source>
        <dbReference type="EMBL" id="GET31853.1"/>
    </source>
</evidence>
<keyword evidence="9" id="KW-1185">Reference proteome</keyword>
<dbReference type="Proteomes" id="UP000391834">
    <property type="component" value="Unassembled WGS sequence"/>
</dbReference>
<dbReference type="Gene3D" id="3.40.50.2300">
    <property type="match status" value="1"/>
</dbReference>
<dbReference type="GO" id="GO:0005829">
    <property type="term" value="C:cytosol"/>
    <property type="evidence" value="ECO:0007669"/>
    <property type="project" value="TreeGrafter"/>
</dbReference>
<evidence type="ECO:0000259" key="6">
    <source>
        <dbReference type="PROSITE" id="PS50110"/>
    </source>
</evidence>
<dbReference type="InterPro" id="IPR011006">
    <property type="entry name" value="CheY-like_superfamily"/>
</dbReference>
<dbReference type="GO" id="GO:0000156">
    <property type="term" value="F:phosphorelay response regulator activity"/>
    <property type="evidence" value="ECO:0007669"/>
    <property type="project" value="TreeGrafter"/>
</dbReference>
<dbReference type="GO" id="GO:0000976">
    <property type="term" value="F:transcription cis-regulatory region binding"/>
    <property type="evidence" value="ECO:0007669"/>
    <property type="project" value="TreeGrafter"/>
</dbReference>
<dbReference type="PANTHER" id="PTHR48111:SF40">
    <property type="entry name" value="PHOSPHATE REGULON TRANSCRIPTIONAL REGULATORY PROTEIN PHOB"/>
    <property type="match status" value="1"/>
</dbReference>
<evidence type="ECO:0000256" key="5">
    <source>
        <dbReference type="PROSITE-ProRule" id="PRU01091"/>
    </source>
</evidence>
<keyword evidence="3 5" id="KW-0238">DNA-binding</keyword>
<feature type="domain" description="Response regulatory" evidence="6">
    <location>
        <begin position="7"/>
        <end position="121"/>
    </location>
</feature>
<dbReference type="InterPro" id="IPR036388">
    <property type="entry name" value="WH-like_DNA-bd_sf"/>
</dbReference>
<gene>
    <name evidence="8" type="ORF">PbJCM13498_07160</name>
</gene>
<dbReference type="InterPro" id="IPR001867">
    <property type="entry name" value="OmpR/PhoB-type_DNA-bd"/>
</dbReference>
<dbReference type="InterPro" id="IPR001789">
    <property type="entry name" value="Sig_transdc_resp-reg_receiver"/>
</dbReference>
<dbReference type="SUPFAM" id="SSF46894">
    <property type="entry name" value="C-terminal effector domain of the bipartite response regulators"/>
    <property type="match status" value="1"/>
</dbReference>
<dbReference type="Gene3D" id="1.10.10.10">
    <property type="entry name" value="Winged helix-like DNA-binding domain superfamily/Winged helix DNA-binding domain"/>
    <property type="match status" value="1"/>
</dbReference>
<dbReference type="EMBL" id="BLAX01000001">
    <property type="protein sequence ID" value="GET31853.1"/>
    <property type="molecule type" value="Genomic_DNA"/>
</dbReference>
<dbReference type="GO" id="GO:0032993">
    <property type="term" value="C:protein-DNA complex"/>
    <property type="evidence" value="ECO:0007669"/>
    <property type="project" value="TreeGrafter"/>
</dbReference>
<dbReference type="CDD" id="cd00383">
    <property type="entry name" value="trans_reg_C"/>
    <property type="match status" value="1"/>
</dbReference>
<dbReference type="Gene3D" id="6.10.250.690">
    <property type="match status" value="1"/>
</dbReference>
<reference evidence="8 9" key="1">
    <citation type="submission" date="2019-10" db="EMBL/GenBank/DDBJ databases">
        <title>Prolixibacter strains distinguished by the presence of nitrate reductase genes were adept at nitrate-dependent anaerobic corrosion of metallic iron and carbon steel.</title>
        <authorList>
            <person name="Iino T."/>
            <person name="Shono N."/>
            <person name="Ito K."/>
            <person name="Nakamura R."/>
            <person name="Sueoka K."/>
            <person name="Harayama S."/>
            <person name="Ohkuma M."/>
        </authorList>
    </citation>
    <scope>NUCLEOTIDE SEQUENCE [LARGE SCALE GENOMIC DNA]</scope>
    <source>
        <strain evidence="8 9">JCM 13498</strain>
    </source>
</reference>
<dbReference type="RefSeq" id="WP_025863549.1">
    <property type="nucleotide sequence ID" value="NZ_BLAX01000001.1"/>
</dbReference>
<evidence type="ECO:0000313" key="9">
    <source>
        <dbReference type="Proteomes" id="UP000391834"/>
    </source>
</evidence>
<dbReference type="SMART" id="SM00862">
    <property type="entry name" value="Trans_reg_C"/>
    <property type="match status" value="1"/>
</dbReference>
<evidence type="ECO:0000259" key="7">
    <source>
        <dbReference type="PROSITE" id="PS51755"/>
    </source>
</evidence>
<keyword evidence="1 4" id="KW-0597">Phosphoprotein</keyword>
<dbReference type="Pfam" id="PF00072">
    <property type="entry name" value="Response_reg"/>
    <property type="match status" value="1"/>
</dbReference>
<dbReference type="AlphaFoldDB" id="A0A5M4AW32"/>
<name>A0A5M4AW32_9BACT</name>
<comment type="caution">
    <text evidence="8">The sequence shown here is derived from an EMBL/GenBank/DDBJ whole genome shotgun (WGS) entry which is preliminary data.</text>
</comment>
<organism evidence="8 9">
    <name type="scientific">Prolixibacter bellariivorans</name>
    <dbReference type="NCBI Taxonomy" id="314319"/>
    <lineage>
        <taxon>Bacteria</taxon>
        <taxon>Pseudomonadati</taxon>
        <taxon>Bacteroidota</taxon>
        <taxon>Bacteroidia</taxon>
        <taxon>Marinilabiliales</taxon>
        <taxon>Prolixibacteraceae</taxon>
        <taxon>Prolixibacter</taxon>
    </lineage>
</organism>
<sequence length="228" mass="26265">MAKDKPRILIVDDEEDICEILQFNLESEGYETDVAYSAEDAVTKKLKKYNLILLDVMMGKMSGFRLAEKIRKDMGLTVPIIFLTAKDTENDVVTGFNIGADDYIPKPFSIKEVVVRVKAVLRRSSGEIQHVEPVITSGKFKLDTEVKRLLIEDKKIDLTRKEFEVMRLLMENEGRIFPREDILSRVWSDDVVVTDRTVDVNITRLRKKLGEYGKCIRNKSGFGYYFEV</sequence>
<evidence type="ECO:0000256" key="4">
    <source>
        <dbReference type="PROSITE-ProRule" id="PRU00169"/>
    </source>
</evidence>
<dbReference type="InterPro" id="IPR039420">
    <property type="entry name" value="WalR-like"/>
</dbReference>
<dbReference type="SUPFAM" id="SSF52172">
    <property type="entry name" value="CheY-like"/>
    <property type="match status" value="1"/>
</dbReference>
<dbReference type="Pfam" id="PF00486">
    <property type="entry name" value="Trans_reg_C"/>
    <property type="match status" value="1"/>
</dbReference>
<dbReference type="InterPro" id="IPR016032">
    <property type="entry name" value="Sig_transdc_resp-reg_C-effctor"/>
</dbReference>
<protein>
    <submittedName>
        <fullName evidence="8">DNA-binding response regulator</fullName>
    </submittedName>
</protein>
<feature type="DNA-binding region" description="OmpR/PhoB-type" evidence="5">
    <location>
        <begin position="132"/>
        <end position="228"/>
    </location>
</feature>
<accession>A0A5M4AW32</accession>